<accession>A0A8I0ZX79</accession>
<keyword evidence="2" id="KW-1185">Reference proteome</keyword>
<dbReference type="Proteomes" id="UP000627573">
    <property type="component" value="Unassembled WGS sequence"/>
</dbReference>
<dbReference type="RefSeq" id="WP_149357552.1">
    <property type="nucleotide sequence ID" value="NZ_JAECSB010000057.1"/>
</dbReference>
<evidence type="ECO:0000313" key="1">
    <source>
        <dbReference type="EMBL" id="MBH5144283.1"/>
    </source>
</evidence>
<dbReference type="EMBL" id="JAECSB010000057">
    <property type="protein sequence ID" value="MBH5144283.1"/>
    <property type="molecule type" value="Genomic_DNA"/>
</dbReference>
<protein>
    <submittedName>
        <fullName evidence="1">Uncharacterized protein</fullName>
    </submittedName>
</protein>
<gene>
    <name evidence="1" type="ORF">I3517_16835</name>
</gene>
<reference evidence="1 2" key="1">
    <citation type="submission" date="2020-12" db="EMBL/GenBank/DDBJ databases">
        <title>Draft genome sequence of furan degrading bacterial strain FUR100.</title>
        <authorList>
            <person name="Woiski C."/>
        </authorList>
    </citation>
    <scope>NUCLEOTIDE SEQUENCE [LARGE SCALE GENOMIC DNA]</scope>
    <source>
        <strain evidence="1 2">FUR100</strain>
    </source>
</reference>
<comment type="caution">
    <text evidence="1">The sequence shown here is derived from an EMBL/GenBank/DDBJ whole genome shotgun (WGS) entry which is preliminary data.</text>
</comment>
<evidence type="ECO:0000313" key="2">
    <source>
        <dbReference type="Proteomes" id="UP000627573"/>
    </source>
</evidence>
<sequence length="114" mass="13110">MSVVPRKVIRKKLLHTAVLDKIEREHLNLDTDQVHQSLRRLRQHVTGASLTRCLDQWEHIVSNNDIDAVRDIDASDTETAREMRNLSPLSVLLSEPERLHVIDDLRTCNPTSGR</sequence>
<proteinExistence type="predicted"/>
<name>A0A8I0ZX79_RHOER</name>
<organism evidence="1 2">
    <name type="scientific">Rhodococcus erythropolis</name>
    <name type="common">Arthrobacter picolinophilus</name>
    <dbReference type="NCBI Taxonomy" id="1833"/>
    <lineage>
        <taxon>Bacteria</taxon>
        <taxon>Bacillati</taxon>
        <taxon>Actinomycetota</taxon>
        <taxon>Actinomycetes</taxon>
        <taxon>Mycobacteriales</taxon>
        <taxon>Nocardiaceae</taxon>
        <taxon>Rhodococcus</taxon>
        <taxon>Rhodococcus erythropolis group</taxon>
    </lineage>
</organism>
<dbReference type="AlphaFoldDB" id="A0A8I0ZX79"/>